<keyword evidence="6 12" id="KW-0346">Stress response</keyword>
<evidence type="ECO:0000313" key="15">
    <source>
        <dbReference type="Proteomes" id="UP000242864"/>
    </source>
</evidence>
<dbReference type="GO" id="GO:0005524">
    <property type="term" value="F:ATP binding"/>
    <property type="evidence" value="ECO:0007669"/>
    <property type="project" value="UniProtKB-UniRule"/>
</dbReference>
<dbReference type="RefSeq" id="WP_085237877.1">
    <property type="nucleotide sequence ID" value="NZ_CP020773.1"/>
</dbReference>
<keyword evidence="3 10" id="KW-0677">Repeat</keyword>
<sequence>MDINQMTHAIQNALQKAIEHAKSYKLTNIEVETVLKAVLEAPESLFNSILERAHIDTHALNQAYERQLNNYPTVKGDQVQYGQYLSPKTNDLFLKAEKYMQTYEDQYISMEHILRAAMDIDETTQRFVGNKKEAIIEIIKKIRGGNHVTTQNPEINYEALAKYGRDLVEEVRKGNMDPVIGRDEEIRNTIRILSRKTKNNPVLIGEPGVGKTAIVEGLAQRIVKKDVPDSLLDKTVFELDLSALVAGAKYRGEFEERLKAVLKEVKESEGRILLFIDEIHMLVGAGKTDGAMDAGNMLKPMLARGELHCIGATTLNEYREYIEKDSALERRFQKVNVAEPNIEDTISILRGLKERYEVHHGVRIQDRALVAAAELSDRYITDRFLPDKAIDLVDQASATIRTEMGSNPTELDQANRRVMQLEIEENALKKESDEASRLRLKELQQELAEEKEKQASLQARVENEKEKIAKVQEKRAELDESRKALEDAENNYDLEKAAVLQHGKIPQLEKELKALEAAFQEEQGGDTDRIIREVVTDEEIGEIVSQWTGIPVSKLVETERDKLLHLSDILHERVVGQDRAVDLVADAVVRARAGIKDPNRPIGSFLFLGPTGVGKTELAKSLASSLFDSEKHMIRIDMSEYMEKHAVSRLIGAPPGYVGHDEGGQLTEAVRRHPYSVILLDEVEKAHADVFNVLLQILDEGRLTDSKGRSVDFKNTIIIMTSNIGSQILLENVKDTGVIDAHTEKAVMESLNAYFKPEILNRMDDIVLFKPLTVEDMRLIVDKVLMNLNQRLKDQRITLEISDAAAKWMGETAYEPQFGARPLKRFVQRHVETPLARMMIKENLPEGTMIYGELKDGDIQFKVERPSEVDDDVSTQE</sequence>
<dbReference type="InterPro" id="IPR019489">
    <property type="entry name" value="Clp_ATPase_C"/>
</dbReference>
<dbReference type="Pfam" id="PF17871">
    <property type="entry name" value="AAA_lid_9"/>
    <property type="match status" value="1"/>
</dbReference>
<dbReference type="PRINTS" id="PR00300">
    <property type="entry name" value="CLPPROTEASEA"/>
</dbReference>
<dbReference type="KEGG" id="slz:B5P37_08855"/>
<comment type="subunit">
    <text evidence="9">Homohexamer. The oligomerization is ATP-dependent.</text>
</comment>
<evidence type="ECO:0000313" key="14">
    <source>
        <dbReference type="EMBL" id="ARJ51412.1"/>
    </source>
</evidence>
<evidence type="ECO:0000256" key="11">
    <source>
        <dbReference type="RuleBase" id="RU004432"/>
    </source>
</evidence>
<dbReference type="Gene3D" id="1.10.1780.10">
    <property type="entry name" value="Clp, N-terminal domain"/>
    <property type="match status" value="1"/>
</dbReference>
<dbReference type="Gene3D" id="3.40.50.300">
    <property type="entry name" value="P-loop containing nucleotide triphosphate hydrolases"/>
    <property type="match status" value="3"/>
</dbReference>
<comment type="subunit">
    <text evidence="12">Homohexamer; The oligomerization is ATP-dependent.</text>
</comment>
<dbReference type="GO" id="GO:0042026">
    <property type="term" value="P:protein refolding"/>
    <property type="evidence" value="ECO:0007669"/>
    <property type="project" value="UniProtKB-UniRule"/>
</dbReference>
<keyword evidence="8 11" id="KW-0143">Chaperone</keyword>
<reference evidence="14 15" key="1">
    <citation type="submission" date="2017-04" db="EMBL/GenBank/DDBJ databases">
        <authorList>
            <person name="Veseli I.A."/>
            <person name="Tang C."/>
            <person name="Pombert J.-F."/>
        </authorList>
    </citation>
    <scope>NUCLEOTIDE SEQUENCE [LARGE SCALE GENOMIC DNA]</scope>
    <source>
        <strain evidence="14 15">ATCC 700373</strain>
    </source>
</reference>
<dbReference type="NCBIfam" id="TIGR03346">
    <property type="entry name" value="chaperone_ClpB"/>
    <property type="match status" value="1"/>
</dbReference>
<dbReference type="FunFam" id="3.40.50.300:FF:000025">
    <property type="entry name" value="ATP-dependent Clp protease subunit"/>
    <property type="match status" value="1"/>
</dbReference>
<dbReference type="InterPro" id="IPR028299">
    <property type="entry name" value="ClpA/B_CS2"/>
</dbReference>
<dbReference type="SMART" id="SM01086">
    <property type="entry name" value="ClpB_D2-small"/>
    <property type="match status" value="1"/>
</dbReference>
<name>A0AAC9RWW2_9STAP</name>
<keyword evidence="7 12" id="KW-0175">Coiled coil</keyword>
<dbReference type="InterPro" id="IPR027417">
    <property type="entry name" value="P-loop_NTPase"/>
</dbReference>
<comment type="subcellular location">
    <subcellularLocation>
        <location evidence="1 12">Cytoplasm</location>
    </subcellularLocation>
</comment>
<dbReference type="InterPro" id="IPR003959">
    <property type="entry name" value="ATPase_AAA_core"/>
</dbReference>
<dbReference type="InterPro" id="IPR041546">
    <property type="entry name" value="ClpA/ClpB_AAA_lid"/>
</dbReference>
<evidence type="ECO:0000256" key="8">
    <source>
        <dbReference type="ARBA" id="ARBA00023186"/>
    </source>
</evidence>
<dbReference type="CDD" id="cd19499">
    <property type="entry name" value="RecA-like_ClpB_Hsp104-like"/>
    <property type="match status" value="1"/>
</dbReference>
<dbReference type="GO" id="GO:0005737">
    <property type="term" value="C:cytoplasm"/>
    <property type="evidence" value="ECO:0007669"/>
    <property type="project" value="UniProtKB-SubCell"/>
</dbReference>
<gene>
    <name evidence="12" type="primary">clpB</name>
    <name evidence="14" type="ORF">B5P37_08855</name>
</gene>
<dbReference type="InterPro" id="IPR003593">
    <property type="entry name" value="AAA+_ATPase"/>
</dbReference>
<evidence type="ECO:0000256" key="10">
    <source>
        <dbReference type="PROSITE-ProRule" id="PRU01251"/>
    </source>
</evidence>
<dbReference type="AlphaFoldDB" id="A0AAC9RWW2"/>
<dbReference type="FunFam" id="3.40.50.300:FF:000120">
    <property type="entry name" value="ATP-dependent chaperone ClpB"/>
    <property type="match status" value="1"/>
</dbReference>
<evidence type="ECO:0000256" key="5">
    <source>
        <dbReference type="ARBA" id="ARBA00022840"/>
    </source>
</evidence>
<comment type="function">
    <text evidence="12">Part of a stress-induced multi-chaperone system, it is involved in the recovery of the cell from heat-induced damage, in cooperation with DnaK, DnaJ and GrpE.</text>
</comment>
<keyword evidence="15" id="KW-1185">Reference proteome</keyword>
<evidence type="ECO:0000256" key="7">
    <source>
        <dbReference type="ARBA" id="ARBA00023054"/>
    </source>
</evidence>
<feature type="coiled-coil region" evidence="12">
    <location>
        <begin position="411"/>
        <end position="525"/>
    </location>
</feature>
<protein>
    <recommendedName>
        <fullName evidence="12">Chaperone protein ClpB</fullName>
    </recommendedName>
</protein>
<evidence type="ECO:0000256" key="12">
    <source>
        <dbReference type="RuleBase" id="RU362034"/>
    </source>
</evidence>
<dbReference type="SUPFAM" id="SSF52540">
    <property type="entry name" value="P-loop containing nucleoside triphosphate hydrolases"/>
    <property type="match status" value="2"/>
</dbReference>
<evidence type="ECO:0000256" key="6">
    <source>
        <dbReference type="ARBA" id="ARBA00023016"/>
    </source>
</evidence>
<accession>A0AAC9RWW2</accession>
<evidence type="ECO:0000256" key="2">
    <source>
        <dbReference type="ARBA" id="ARBA00008675"/>
    </source>
</evidence>
<dbReference type="InterPro" id="IPR001270">
    <property type="entry name" value="ClpA/B"/>
</dbReference>
<dbReference type="CDD" id="cd00009">
    <property type="entry name" value="AAA"/>
    <property type="match status" value="1"/>
</dbReference>
<dbReference type="PROSITE" id="PS00870">
    <property type="entry name" value="CLPAB_1"/>
    <property type="match status" value="1"/>
</dbReference>
<dbReference type="EMBL" id="CP020773">
    <property type="protein sequence ID" value="ARJ51412.1"/>
    <property type="molecule type" value="Genomic_DNA"/>
</dbReference>
<dbReference type="PANTHER" id="PTHR11638">
    <property type="entry name" value="ATP-DEPENDENT CLP PROTEASE"/>
    <property type="match status" value="1"/>
</dbReference>
<comment type="similarity">
    <text evidence="2 11">Belongs to the ClpA/ClpB family.</text>
</comment>
<dbReference type="Pfam" id="PF00004">
    <property type="entry name" value="AAA"/>
    <property type="match status" value="1"/>
</dbReference>
<keyword evidence="12" id="KW-0963">Cytoplasm</keyword>
<dbReference type="Proteomes" id="UP000242864">
    <property type="component" value="Chromosome"/>
</dbReference>
<proteinExistence type="inferred from homology"/>
<dbReference type="PROSITE" id="PS51903">
    <property type="entry name" value="CLP_R"/>
    <property type="match status" value="1"/>
</dbReference>
<evidence type="ECO:0000256" key="1">
    <source>
        <dbReference type="ARBA" id="ARBA00004496"/>
    </source>
</evidence>
<dbReference type="InterPro" id="IPR036628">
    <property type="entry name" value="Clp_N_dom_sf"/>
</dbReference>
<dbReference type="InterPro" id="IPR050130">
    <property type="entry name" value="ClpA_ClpB"/>
</dbReference>
<dbReference type="GO" id="GO:0016887">
    <property type="term" value="F:ATP hydrolysis activity"/>
    <property type="evidence" value="ECO:0007669"/>
    <property type="project" value="InterPro"/>
</dbReference>
<dbReference type="InterPro" id="IPR018368">
    <property type="entry name" value="ClpA/B_CS1"/>
</dbReference>
<dbReference type="PROSITE" id="PS00871">
    <property type="entry name" value="CLPAB_2"/>
    <property type="match status" value="1"/>
</dbReference>
<dbReference type="PANTHER" id="PTHR11638:SF18">
    <property type="entry name" value="HEAT SHOCK PROTEIN 104"/>
    <property type="match status" value="1"/>
</dbReference>
<keyword evidence="5 11" id="KW-0067">ATP-binding</keyword>
<dbReference type="SUPFAM" id="SSF81923">
    <property type="entry name" value="Double Clp-N motif"/>
    <property type="match status" value="1"/>
</dbReference>
<dbReference type="Pfam" id="PF10431">
    <property type="entry name" value="ClpB_D2-small"/>
    <property type="match status" value="1"/>
</dbReference>
<dbReference type="Pfam" id="PF07724">
    <property type="entry name" value="AAA_2"/>
    <property type="match status" value="1"/>
</dbReference>
<dbReference type="SMART" id="SM00382">
    <property type="entry name" value="AAA"/>
    <property type="match status" value="2"/>
</dbReference>
<dbReference type="GO" id="GO:0034605">
    <property type="term" value="P:cellular response to heat"/>
    <property type="evidence" value="ECO:0007669"/>
    <property type="project" value="TreeGrafter"/>
</dbReference>
<feature type="domain" description="Clp R" evidence="13">
    <location>
        <begin position="3"/>
        <end position="145"/>
    </location>
</feature>
<dbReference type="Gene3D" id="1.10.8.60">
    <property type="match status" value="1"/>
</dbReference>
<dbReference type="InterPro" id="IPR017730">
    <property type="entry name" value="Chaperonin_ClpB"/>
</dbReference>
<evidence type="ECO:0000256" key="9">
    <source>
        <dbReference type="ARBA" id="ARBA00026057"/>
    </source>
</evidence>
<dbReference type="Pfam" id="PF02861">
    <property type="entry name" value="Clp_N"/>
    <property type="match status" value="1"/>
</dbReference>
<evidence type="ECO:0000259" key="13">
    <source>
        <dbReference type="PROSITE" id="PS51903"/>
    </source>
</evidence>
<evidence type="ECO:0000256" key="3">
    <source>
        <dbReference type="ARBA" id="ARBA00022737"/>
    </source>
</evidence>
<dbReference type="InterPro" id="IPR004176">
    <property type="entry name" value="Clp_R_N"/>
</dbReference>
<organism evidence="14 15">
    <name type="scientific">Staphylococcus lutrae</name>
    <dbReference type="NCBI Taxonomy" id="155085"/>
    <lineage>
        <taxon>Bacteria</taxon>
        <taxon>Bacillati</taxon>
        <taxon>Bacillota</taxon>
        <taxon>Bacilli</taxon>
        <taxon>Bacillales</taxon>
        <taxon>Staphylococcaceae</taxon>
        <taxon>Staphylococcus</taxon>
    </lineage>
</organism>
<keyword evidence="4 11" id="KW-0547">Nucleotide-binding</keyword>
<evidence type="ECO:0000256" key="4">
    <source>
        <dbReference type="ARBA" id="ARBA00022741"/>
    </source>
</evidence>
<dbReference type="FunFam" id="3.40.50.300:FF:000010">
    <property type="entry name" value="Chaperone clpB 1, putative"/>
    <property type="match status" value="1"/>
</dbReference>